<keyword evidence="3" id="KW-1185">Reference proteome</keyword>
<dbReference type="STRING" id="479431.Namu_2058"/>
<dbReference type="PANTHER" id="PTHR43236:SF2">
    <property type="entry name" value="BLL0069 PROTEIN"/>
    <property type="match status" value="1"/>
</dbReference>
<organism evidence="2 3">
    <name type="scientific">Nakamurella multipartita (strain ATCC 700099 / DSM 44233 / CIP 104796 / JCM 9543 / NBRC 105858 / Y-104)</name>
    <name type="common">Microsphaera multipartita</name>
    <dbReference type="NCBI Taxonomy" id="479431"/>
    <lineage>
        <taxon>Bacteria</taxon>
        <taxon>Bacillati</taxon>
        <taxon>Actinomycetota</taxon>
        <taxon>Actinomycetes</taxon>
        <taxon>Nakamurellales</taxon>
        <taxon>Nakamurellaceae</taxon>
        <taxon>Nakamurella</taxon>
    </lineage>
</organism>
<dbReference type="Proteomes" id="UP000002218">
    <property type="component" value="Chromosome"/>
</dbReference>
<proteinExistence type="predicted"/>
<feature type="domain" description="IrrE N-terminal-like" evidence="1">
    <location>
        <begin position="76"/>
        <end position="180"/>
    </location>
</feature>
<gene>
    <name evidence="2" type="ordered locus">Namu_2058</name>
</gene>
<dbReference type="InParanoid" id="C8XI69"/>
<dbReference type="InterPro" id="IPR010359">
    <property type="entry name" value="IrrE_HExxH"/>
</dbReference>
<reference evidence="3" key="1">
    <citation type="submission" date="2009-09" db="EMBL/GenBank/DDBJ databases">
        <title>The complete genome of Nakamurella multipartita DSM 44233.</title>
        <authorList>
            <consortium name="US DOE Joint Genome Institute (JGI-PGF)"/>
            <person name="Lucas S."/>
            <person name="Copeland A."/>
            <person name="Lapidus A."/>
            <person name="Glavina del Rio T."/>
            <person name="Dalin E."/>
            <person name="Tice H."/>
            <person name="Bruce D."/>
            <person name="Goodwin L."/>
            <person name="Pitluck S."/>
            <person name="Kyrpides N."/>
            <person name="Mavromatis K."/>
            <person name="Ivanova N."/>
            <person name="Ovchinnikova G."/>
            <person name="Sims D."/>
            <person name="Meincke L."/>
            <person name="Brettin T."/>
            <person name="Detter J.C."/>
            <person name="Han C."/>
            <person name="Larimer F."/>
            <person name="Land M."/>
            <person name="Hauser L."/>
            <person name="Markowitz V."/>
            <person name="Cheng J.-F."/>
            <person name="Hugenholtz P."/>
            <person name="Woyke T."/>
            <person name="Wu D."/>
            <person name="Klenk H.-P."/>
            <person name="Eisen J.A."/>
        </authorList>
    </citation>
    <scope>NUCLEOTIDE SEQUENCE [LARGE SCALE GENOMIC DNA]</scope>
    <source>
        <strain evidence="3">ATCC 700099 / DSM 44233 / CIP 104796 / JCM 9543 / NBRC 105858 / Y-104</strain>
    </source>
</reference>
<dbReference type="EMBL" id="CP001737">
    <property type="protein sequence ID" value="ACV78438.1"/>
    <property type="molecule type" value="Genomic_DNA"/>
</dbReference>
<dbReference type="OrthoDB" id="9794834at2"/>
<accession>C8XI69</accession>
<dbReference type="eggNOG" id="COG2856">
    <property type="taxonomic scope" value="Bacteria"/>
</dbReference>
<evidence type="ECO:0000259" key="1">
    <source>
        <dbReference type="Pfam" id="PF06114"/>
    </source>
</evidence>
<dbReference type="RefSeq" id="WP_015747333.1">
    <property type="nucleotide sequence ID" value="NC_013235.1"/>
</dbReference>
<dbReference type="KEGG" id="nml:Namu_2058"/>
<reference evidence="2 3" key="2">
    <citation type="journal article" date="2010" name="Stand. Genomic Sci.">
        <title>Complete genome sequence of Nakamurella multipartita type strain (Y-104).</title>
        <authorList>
            <person name="Tice H."/>
            <person name="Mayilraj S."/>
            <person name="Sims D."/>
            <person name="Lapidus A."/>
            <person name="Nolan M."/>
            <person name="Lucas S."/>
            <person name="Glavina Del Rio T."/>
            <person name="Copeland A."/>
            <person name="Cheng J.F."/>
            <person name="Meincke L."/>
            <person name="Bruce D."/>
            <person name="Goodwin L."/>
            <person name="Pitluck S."/>
            <person name="Ivanova N."/>
            <person name="Mavromatis K."/>
            <person name="Ovchinnikova G."/>
            <person name="Pati A."/>
            <person name="Chen A."/>
            <person name="Palaniappan K."/>
            <person name="Land M."/>
            <person name="Hauser L."/>
            <person name="Chang Y.J."/>
            <person name="Jeffries C.D."/>
            <person name="Detter J.C."/>
            <person name="Brettin T."/>
            <person name="Rohde M."/>
            <person name="Goker M."/>
            <person name="Bristow J."/>
            <person name="Eisen J.A."/>
            <person name="Markowitz V."/>
            <person name="Hugenholtz P."/>
            <person name="Kyrpides N.C."/>
            <person name="Klenk H.P."/>
            <person name="Chen F."/>
        </authorList>
    </citation>
    <scope>NUCLEOTIDE SEQUENCE [LARGE SCALE GENOMIC DNA]</scope>
    <source>
        <strain evidence="3">ATCC 700099 / DSM 44233 / CIP 104796 / JCM 9543 / NBRC 105858 / Y-104</strain>
    </source>
</reference>
<dbReference type="PANTHER" id="PTHR43236">
    <property type="entry name" value="ANTITOXIN HIGA1"/>
    <property type="match status" value="1"/>
</dbReference>
<evidence type="ECO:0000313" key="2">
    <source>
        <dbReference type="EMBL" id="ACV78438.1"/>
    </source>
</evidence>
<protein>
    <recommendedName>
        <fullName evidence="1">IrrE N-terminal-like domain-containing protein</fullName>
    </recommendedName>
</protein>
<evidence type="ECO:0000313" key="3">
    <source>
        <dbReference type="Proteomes" id="UP000002218"/>
    </source>
</evidence>
<dbReference type="Pfam" id="PF06114">
    <property type="entry name" value="Peptidase_M78"/>
    <property type="match status" value="1"/>
</dbReference>
<dbReference type="HOGENOM" id="CLU_084682_2_0_11"/>
<sequence>MHQHQHPSILTSLRRLIPNREIDEHELRVVAEAQANRLIEAVRGIDPGMEGITARHIGALPRIRIAYDRLPVSGLSHWNGQAWVIALNDSDSEARQRFTLLHEFKYIIDHGATGQLYHDIRIGGKTMTADQQAEHLADYFAACTLIPRRDLKRAWGNGLQRTDQLADHFGVSQAAMEIRLDETGLSRAFDPEPQPPRARCARLVRTSFGQPQRFRPAMHAYVKRSYV</sequence>
<dbReference type="Gene3D" id="1.10.10.2910">
    <property type="match status" value="1"/>
</dbReference>
<name>C8XI69_NAKMY</name>
<dbReference type="InterPro" id="IPR052345">
    <property type="entry name" value="Rad_response_metalloprotease"/>
</dbReference>
<dbReference type="AlphaFoldDB" id="C8XI69"/>